<evidence type="ECO:0000256" key="3">
    <source>
        <dbReference type="ARBA" id="ARBA00022729"/>
    </source>
</evidence>
<dbReference type="AlphaFoldDB" id="A0A0P7W320"/>
<dbReference type="EMBL" id="JARO02018463">
    <property type="protein sequence ID" value="KPP56903.1"/>
    <property type="molecule type" value="Genomic_DNA"/>
</dbReference>
<evidence type="ECO:0000256" key="6">
    <source>
        <dbReference type="ARBA" id="ARBA00023170"/>
    </source>
</evidence>
<comment type="caution">
    <text evidence="10">The sequence shown here is derived from an EMBL/GenBank/DDBJ whole genome shotgun (WGS) entry which is preliminary data.</text>
</comment>
<keyword evidence="7" id="KW-0325">Glycoprotein</keyword>
<evidence type="ECO:0000256" key="2">
    <source>
        <dbReference type="ARBA" id="ARBA00022692"/>
    </source>
</evidence>
<name>A0A0P7W320_SCLFO</name>
<evidence type="ECO:0000256" key="7">
    <source>
        <dbReference type="ARBA" id="ARBA00023180"/>
    </source>
</evidence>
<dbReference type="PANTHER" id="PTHR15583:SF13">
    <property type="entry name" value="INTERLEUKIN-17 RECEPTOR A"/>
    <property type="match status" value="1"/>
</dbReference>
<keyword evidence="2" id="KW-0812">Transmembrane</keyword>
<dbReference type="STRING" id="113540.ENSSFOP00015003266"/>
<organism evidence="10 11">
    <name type="scientific">Scleropages formosus</name>
    <name type="common">Asian bonytongue</name>
    <name type="synonym">Osteoglossum formosum</name>
    <dbReference type="NCBI Taxonomy" id="113540"/>
    <lineage>
        <taxon>Eukaryota</taxon>
        <taxon>Metazoa</taxon>
        <taxon>Chordata</taxon>
        <taxon>Craniata</taxon>
        <taxon>Vertebrata</taxon>
        <taxon>Euteleostomi</taxon>
        <taxon>Actinopterygii</taxon>
        <taxon>Neopterygii</taxon>
        <taxon>Teleostei</taxon>
        <taxon>Osteoglossocephala</taxon>
        <taxon>Osteoglossomorpha</taxon>
        <taxon>Osteoglossiformes</taxon>
        <taxon>Osteoglossidae</taxon>
        <taxon>Scleropages</taxon>
    </lineage>
</organism>
<evidence type="ECO:0000313" key="10">
    <source>
        <dbReference type="EMBL" id="KPP56903.1"/>
    </source>
</evidence>
<accession>A0A0P7W320</accession>
<protein>
    <recommendedName>
        <fullName evidence="9">SEFIR domain-containing protein</fullName>
    </recommendedName>
</protein>
<dbReference type="Pfam" id="PF08357">
    <property type="entry name" value="SEFIR"/>
    <property type="match status" value="1"/>
</dbReference>
<keyword evidence="4" id="KW-1133">Transmembrane helix</keyword>
<dbReference type="InterPro" id="IPR013568">
    <property type="entry name" value="SEFIR_dom"/>
</dbReference>
<evidence type="ECO:0000313" key="11">
    <source>
        <dbReference type="Proteomes" id="UP000034805"/>
    </source>
</evidence>
<evidence type="ECO:0000256" key="1">
    <source>
        <dbReference type="ARBA" id="ARBA00004479"/>
    </source>
</evidence>
<dbReference type="PANTHER" id="PTHR15583">
    <property type="entry name" value="INTERLEUKIN-17 RECEPTOR"/>
    <property type="match status" value="1"/>
</dbReference>
<evidence type="ECO:0000256" key="5">
    <source>
        <dbReference type="ARBA" id="ARBA00023136"/>
    </source>
</evidence>
<dbReference type="PROSITE" id="PS51534">
    <property type="entry name" value="SEFIR"/>
    <property type="match status" value="1"/>
</dbReference>
<dbReference type="Gene3D" id="3.40.50.11530">
    <property type="match status" value="1"/>
</dbReference>
<keyword evidence="5" id="KW-0472">Membrane</keyword>
<keyword evidence="6" id="KW-0675">Receptor</keyword>
<evidence type="ECO:0000256" key="4">
    <source>
        <dbReference type="ARBA" id="ARBA00022989"/>
    </source>
</evidence>
<keyword evidence="3" id="KW-0732">Signal</keyword>
<evidence type="ECO:0000256" key="8">
    <source>
        <dbReference type="SAM" id="MobiDB-lite"/>
    </source>
</evidence>
<comment type="subcellular location">
    <subcellularLocation>
        <location evidence="1">Membrane</location>
        <topology evidence="1">Single-pass type I membrane protein</topology>
    </subcellularLocation>
</comment>
<dbReference type="GO" id="GO:0030368">
    <property type="term" value="F:interleukin-17 receptor activity"/>
    <property type="evidence" value="ECO:0007669"/>
    <property type="project" value="InterPro"/>
</dbReference>
<feature type="region of interest" description="Disordered" evidence="8">
    <location>
        <begin position="323"/>
        <end position="352"/>
    </location>
</feature>
<dbReference type="InterPro" id="IPR039465">
    <property type="entry name" value="IL-17_rcpt-like"/>
</dbReference>
<sequence>MLDTAWLGTVGRMQWLDWQKQQIEKSSDKILILCSRGVQAKWRAMCGGHKVMLKEDVRSPMGDMLTPAFSLIIPDLLHPVAFGKYIVAYFDDVSAEEDVPPPFNITIKYKLMKHFEELYFRILDMEKHEPGKVKRVEGIAEDEYFSCPSGRALRDAVEAFQAYQVEYPDWFERECVDSEEEALDSDLQCPLLRDINSNSILQCVPECREGPPILVNAVKAIEGDSGILSLTPLLNDVEGKVFTQQVQPSTDLEESQVYSVKPLAHMQWSQIYSVHPAAHLDECHVYSVNPAVEEIPEVWEADVHSSISAGPIANIAVQELSTHGGIQPAGRSDSRGLPEEGHEEESDSSSNLSEGALKSLLALQQALGPGAPFTRSSVKDQSLYYTDVASDIIQEGYDWKRPLSESDQGYISRASPQQDSSLKDDFQDQLDSLSRLQDACLHHSVKCSDYECYRSLEG</sequence>
<reference evidence="10 11" key="1">
    <citation type="submission" date="2015-08" db="EMBL/GenBank/DDBJ databases">
        <title>The genome of the Asian arowana (Scleropages formosus).</title>
        <authorList>
            <person name="Tan M.H."/>
            <person name="Gan H.M."/>
            <person name="Croft L.J."/>
            <person name="Austin C.M."/>
        </authorList>
    </citation>
    <scope>NUCLEOTIDE SEQUENCE [LARGE SCALE GENOMIC DNA]</scope>
    <source>
        <strain evidence="10">Aro1</strain>
    </source>
</reference>
<proteinExistence type="predicted"/>
<evidence type="ECO:0000259" key="9">
    <source>
        <dbReference type="PROSITE" id="PS51534"/>
    </source>
</evidence>
<dbReference type="Proteomes" id="UP000034805">
    <property type="component" value="Unassembled WGS sequence"/>
</dbReference>
<dbReference type="GO" id="GO:0016020">
    <property type="term" value="C:membrane"/>
    <property type="evidence" value="ECO:0007669"/>
    <property type="project" value="UniProtKB-SubCell"/>
</dbReference>
<feature type="domain" description="SEFIR" evidence="9">
    <location>
        <begin position="1"/>
        <end position="120"/>
    </location>
</feature>
<gene>
    <name evidence="10" type="ORF">Z043_125433</name>
</gene>